<accession>A0A427YCU9</accession>
<evidence type="ECO:0000256" key="4">
    <source>
        <dbReference type="SAM" id="MobiDB-lite"/>
    </source>
</evidence>
<proteinExistence type="inferred from homology"/>
<dbReference type="Proteomes" id="UP000279259">
    <property type="component" value="Unassembled WGS sequence"/>
</dbReference>
<organism evidence="5 6">
    <name type="scientific">Saitozyma podzolica</name>
    <dbReference type="NCBI Taxonomy" id="1890683"/>
    <lineage>
        <taxon>Eukaryota</taxon>
        <taxon>Fungi</taxon>
        <taxon>Dikarya</taxon>
        <taxon>Basidiomycota</taxon>
        <taxon>Agaricomycotina</taxon>
        <taxon>Tremellomycetes</taxon>
        <taxon>Tremellales</taxon>
        <taxon>Trimorphomycetaceae</taxon>
        <taxon>Saitozyma</taxon>
    </lineage>
</organism>
<reference evidence="5 6" key="1">
    <citation type="submission" date="2018-11" db="EMBL/GenBank/DDBJ databases">
        <title>Genome sequence of Saitozyma podzolica DSM 27192.</title>
        <authorList>
            <person name="Aliyu H."/>
            <person name="Gorte O."/>
            <person name="Ochsenreither K."/>
        </authorList>
    </citation>
    <scope>NUCLEOTIDE SEQUENCE [LARGE SCALE GENOMIC DNA]</scope>
    <source>
        <strain evidence="5 6">DSM 27192</strain>
    </source>
</reference>
<gene>
    <name evidence="5" type="ORF">EHS25_002554</name>
</gene>
<keyword evidence="2" id="KW-0689">Ribosomal protein</keyword>
<name>A0A427YCU9_9TREE</name>
<keyword evidence="6" id="KW-1185">Reference proteome</keyword>
<dbReference type="STRING" id="1890683.A0A427YCU9"/>
<dbReference type="AlphaFoldDB" id="A0A427YCU9"/>
<evidence type="ECO:0000313" key="6">
    <source>
        <dbReference type="Proteomes" id="UP000279259"/>
    </source>
</evidence>
<dbReference type="InterPro" id="IPR010979">
    <property type="entry name" value="Ribosomal_uS13-like_H2TH"/>
</dbReference>
<protein>
    <submittedName>
        <fullName evidence="5">Uncharacterized protein</fullName>
    </submittedName>
</protein>
<dbReference type="Gene3D" id="4.10.910.10">
    <property type="entry name" value="30s ribosomal protein s13, domain 2"/>
    <property type="match status" value="1"/>
</dbReference>
<evidence type="ECO:0000256" key="1">
    <source>
        <dbReference type="ARBA" id="ARBA00008080"/>
    </source>
</evidence>
<dbReference type="SUPFAM" id="SSF46946">
    <property type="entry name" value="S13-like H2TH domain"/>
    <property type="match status" value="1"/>
</dbReference>
<evidence type="ECO:0000313" key="5">
    <source>
        <dbReference type="EMBL" id="RSH88892.1"/>
    </source>
</evidence>
<keyword evidence="3" id="KW-0687">Ribonucleoprotein</keyword>
<dbReference type="Gene3D" id="1.10.8.50">
    <property type="match status" value="1"/>
</dbReference>
<feature type="compositionally biased region" description="Low complexity" evidence="4">
    <location>
        <begin position="87"/>
        <end position="111"/>
    </location>
</feature>
<comment type="similarity">
    <text evidence="1">Belongs to the universal ribosomal protein uS13 family.</text>
</comment>
<comment type="caution">
    <text evidence="5">The sequence shown here is derived from an EMBL/GenBank/DDBJ whole genome shotgun (WGS) entry which is preliminary data.</text>
</comment>
<feature type="region of interest" description="Disordered" evidence="4">
    <location>
        <begin position="58"/>
        <end position="116"/>
    </location>
</feature>
<sequence>MHLLGHHLPDHKLLKVALTSFYGISHATSSLLLFRLSIPLTSRVSDLTETQITALSAFLSSPSTSPRPGATPLSTPSLGAGAGAGAGTAEAGPSRVDTATGTADTDAGAGARRADPLENLKIETDLRRSMQADIAHQRQVGTYRGRR</sequence>
<evidence type="ECO:0000256" key="2">
    <source>
        <dbReference type="ARBA" id="ARBA00022980"/>
    </source>
</evidence>
<evidence type="ECO:0000256" key="3">
    <source>
        <dbReference type="ARBA" id="ARBA00023274"/>
    </source>
</evidence>
<dbReference type="PROSITE" id="PS50159">
    <property type="entry name" value="RIBOSOMAL_S13_2"/>
    <property type="match status" value="1"/>
</dbReference>
<dbReference type="EMBL" id="RSCD01000015">
    <property type="protein sequence ID" value="RSH88892.1"/>
    <property type="molecule type" value="Genomic_DNA"/>
</dbReference>
<dbReference type="GO" id="GO:0003676">
    <property type="term" value="F:nucleic acid binding"/>
    <property type="evidence" value="ECO:0007669"/>
    <property type="project" value="InterPro"/>
</dbReference>
<dbReference type="GO" id="GO:1990904">
    <property type="term" value="C:ribonucleoprotein complex"/>
    <property type="evidence" value="ECO:0007669"/>
    <property type="project" value="UniProtKB-KW"/>
</dbReference>
<dbReference type="InterPro" id="IPR027437">
    <property type="entry name" value="Rbsml_uS13_C"/>
</dbReference>
<dbReference type="GO" id="GO:0005840">
    <property type="term" value="C:ribosome"/>
    <property type="evidence" value="ECO:0007669"/>
    <property type="project" value="UniProtKB-KW"/>
</dbReference>
<feature type="compositionally biased region" description="Polar residues" evidence="4">
    <location>
        <begin position="58"/>
        <end position="77"/>
    </location>
</feature>
<dbReference type="OrthoDB" id="525520at2759"/>